<evidence type="ECO:0000259" key="1">
    <source>
        <dbReference type="SMART" id="SM00226"/>
    </source>
</evidence>
<dbReference type="SMART" id="SM00226">
    <property type="entry name" value="LMWPc"/>
    <property type="match status" value="1"/>
</dbReference>
<dbReference type="AlphaFoldDB" id="A0A371AY40"/>
<evidence type="ECO:0000313" key="3">
    <source>
        <dbReference type="Proteomes" id="UP000255036"/>
    </source>
</evidence>
<proteinExistence type="predicted"/>
<accession>A0A371AY40</accession>
<gene>
    <name evidence="2" type="ORF">DWV06_03010</name>
</gene>
<reference evidence="2 3" key="1">
    <citation type="submission" date="2018-07" db="EMBL/GenBank/DDBJ databases">
        <title>Anaerosacharophilus polymeroproducens gen. nov. sp. nov., an anaerobic bacterium isolated from salt field.</title>
        <authorList>
            <person name="Kim W."/>
            <person name="Yang S.-H."/>
            <person name="Oh J."/>
            <person name="Lee J.-H."/>
            <person name="Kwon K.K."/>
        </authorList>
    </citation>
    <scope>NUCLEOTIDE SEQUENCE [LARGE SCALE GENOMIC DNA]</scope>
    <source>
        <strain evidence="2 3">MCWD5</strain>
    </source>
</reference>
<dbReference type="InterPro" id="IPR050438">
    <property type="entry name" value="LMW_PTPase"/>
</dbReference>
<comment type="caution">
    <text evidence="2">The sequence shown here is derived from an EMBL/GenBank/DDBJ whole genome shotgun (WGS) entry which is preliminary data.</text>
</comment>
<dbReference type="EMBL" id="QRCT01000012">
    <property type="protein sequence ID" value="RDU24459.1"/>
    <property type="molecule type" value="Genomic_DNA"/>
</dbReference>
<dbReference type="GO" id="GO:0004725">
    <property type="term" value="F:protein tyrosine phosphatase activity"/>
    <property type="evidence" value="ECO:0007669"/>
    <property type="project" value="TreeGrafter"/>
</dbReference>
<dbReference type="SUPFAM" id="SSF52788">
    <property type="entry name" value="Phosphotyrosine protein phosphatases I"/>
    <property type="match status" value="1"/>
</dbReference>
<dbReference type="PANTHER" id="PTHR11717">
    <property type="entry name" value="LOW MOLECULAR WEIGHT PROTEIN TYROSINE PHOSPHATASE"/>
    <property type="match status" value="1"/>
</dbReference>
<dbReference type="PANTHER" id="PTHR11717:SF31">
    <property type="entry name" value="LOW MOLECULAR WEIGHT PROTEIN-TYROSINE-PHOSPHATASE ETP-RELATED"/>
    <property type="match status" value="1"/>
</dbReference>
<name>A0A371AY40_9FIRM</name>
<protein>
    <submittedName>
        <fullName evidence="2">Phosphotyrosine protein phosphatase</fullName>
    </submittedName>
</protein>
<evidence type="ECO:0000313" key="2">
    <source>
        <dbReference type="EMBL" id="RDU24459.1"/>
    </source>
</evidence>
<sequence length="155" mass="17422">MNGLNQIIFVCANDTCRGPMAAEIMKSKFLHSPVKICSRGLVVLFPEPLNQKAEAVMIRNGIMLDKHESVQLREADFGEDHLIITMDLQAKEKIIEEFEGAQNVYVLNEVVGEEGEVPNPYGGPLTDYGKCYDILNKLITKLVKKLNKEELECLK</sequence>
<dbReference type="RefSeq" id="WP_115480692.1">
    <property type="nucleotide sequence ID" value="NZ_QRCT01000012.1"/>
</dbReference>
<dbReference type="Gene3D" id="3.40.50.2300">
    <property type="match status" value="1"/>
</dbReference>
<organism evidence="2 3">
    <name type="scientific">Anaerosacchariphilus polymeriproducens</name>
    <dbReference type="NCBI Taxonomy" id="1812858"/>
    <lineage>
        <taxon>Bacteria</taxon>
        <taxon>Bacillati</taxon>
        <taxon>Bacillota</taxon>
        <taxon>Clostridia</taxon>
        <taxon>Lachnospirales</taxon>
        <taxon>Lachnospiraceae</taxon>
        <taxon>Anaerosacchariphilus</taxon>
    </lineage>
</organism>
<feature type="domain" description="Phosphotyrosine protein phosphatase I" evidence="1">
    <location>
        <begin position="5"/>
        <end position="145"/>
    </location>
</feature>
<dbReference type="InterPro" id="IPR023485">
    <property type="entry name" value="Ptyr_pPase"/>
</dbReference>
<dbReference type="OrthoDB" id="9784339at2"/>
<keyword evidence="3" id="KW-1185">Reference proteome</keyword>
<dbReference type="Pfam" id="PF01451">
    <property type="entry name" value="LMWPc"/>
    <property type="match status" value="1"/>
</dbReference>
<dbReference type="Proteomes" id="UP000255036">
    <property type="component" value="Unassembled WGS sequence"/>
</dbReference>
<dbReference type="InterPro" id="IPR036196">
    <property type="entry name" value="Ptyr_pPase_sf"/>
</dbReference>